<accession>A0A2Z2NX60</accession>
<dbReference type="GO" id="GO:0050136">
    <property type="term" value="F:NADH dehydrogenase (quinone) (non-electrogenic) activity"/>
    <property type="evidence" value="ECO:0007669"/>
    <property type="project" value="UniProtKB-UniRule"/>
</dbReference>
<keyword evidence="5" id="KW-1003">Cell membrane</keyword>
<name>A0A2Z2NX60_9GAMM</name>
<organism evidence="8 9">
    <name type="scientific">Granulosicoccus antarcticus IMCC3135</name>
    <dbReference type="NCBI Taxonomy" id="1192854"/>
    <lineage>
        <taxon>Bacteria</taxon>
        <taxon>Pseudomonadati</taxon>
        <taxon>Pseudomonadota</taxon>
        <taxon>Gammaproteobacteria</taxon>
        <taxon>Chromatiales</taxon>
        <taxon>Granulosicoccaceae</taxon>
        <taxon>Granulosicoccus</taxon>
    </lineage>
</organism>
<feature type="transmembrane region" description="Helical" evidence="5">
    <location>
        <begin position="241"/>
        <end position="262"/>
    </location>
</feature>
<feature type="transmembrane region" description="Helical" evidence="5">
    <location>
        <begin position="103"/>
        <end position="120"/>
    </location>
</feature>
<evidence type="ECO:0000313" key="9">
    <source>
        <dbReference type="Proteomes" id="UP000250079"/>
    </source>
</evidence>
<comment type="function">
    <text evidence="5">NDH-1 shuttles electrons from NADH, via FMN and iron-sulfur (Fe-S) centers, to quinones in the respiratory chain. The immediate electron acceptor for the enzyme in this species is believed to be ubiquinone. Couples the redox reaction to proton translocation (for every two electrons transferred, four hydrogen ions are translocated across the cytoplasmic membrane), and thus conserves the redox energy in a proton gradient.</text>
</comment>
<evidence type="ECO:0000313" key="8">
    <source>
        <dbReference type="EMBL" id="ASJ72317.1"/>
    </source>
</evidence>
<dbReference type="Proteomes" id="UP000250079">
    <property type="component" value="Chromosome"/>
</dbReference>
<dbReference type="InterPro" id="IPR010096">
    <property type="entry name" value="NADH-Q_OxRdtase_suN/2"/>
</dbReference>
<feature type="transmembrane region" description="Helical" evidence="5">
    <location>
        <begin position="405"/>
        <end position="425"/>
    </location>
</feature>
<feature type="transmembrane region" description="Helical" evidence="5">
    <location>
        <begin position="74"/>
        <end position="91"/>
    </location>
</feature>
<comment type="subcellular location">
    <subcellularLocation>
        <location evidence="5">Cell membrane</location>
        <topology evidence="5">Multi-pass membrane protein</topology>
    </subcellularLocation>
    <subcellularLocation>
        <location evidence="1">Endomembrane system</location>
        <topology evidence="1">Multi-pass membrane protein</topology>
    </subcellularLocation>
    <subcellularLocation>
        <location evidence="6">Membrane</location>
        <topology evidence="6">Multi-pass membrane protein</topology>
    </subcellularLocation>
</comment>
<dbReference type="NCBIfam" id="NF004442">
    <property type="entry name" value="PRK05777.1-5"/>
    <property type="match status" value="1"/>
</dbReference>
<dbReference type="GO" id="GO:0008137">
    <property type="term" value="F:NADH dehydrogenase (ubiquinone) activity"/>
    <property type="evidence" value="ECO:0007669"/>
    <property type="project" value="InterPro"/>
</dbReference>
<keyword evidence="5" id="KW-0813">Transport</keyword>
<proteinExistence type="inferred from homology"/>
<dbReference type="InterPro" id="IPR001750">
    <property type="entry name" value="ND/Mrp_TM"/>
</dbReference>
<keyword evidence="8" id="KW-0560">Oxidoreductase</keyword>
<evidence type="ECO:0000256" key="4">
    <source>
        <dbReference type="ARBA" id="ARBA00023136"/>
    </source>
</evidence>
<dbReference type="PANTHER" id="PTHR22773">
    <property type="entry name" value="NADH DEHYDROGENASE"/>
    <property type="match status" value="1"/>
</dbReference>
<dbReference type="OrthoDB" id="9768329at2"/>
<feature type="transmembrane region" description="Helical" evidence="5">
    <location>
        <begin position="452"/>
        <end position="477"/>
    </location>
</feature>
<dbReference type="RefSeq" id="WP_088917637.1">
    <property type="nucleotide sequence ID" value="NZ_CP018632.1"/>
</dbReference>
<feature type="transmembrane region" description="Helical" evidence="5">
    <location>
        <begin position="369"/>
        <end position="393"/>
    </location>
</feature>
<keyword evidence="5" id="KW-0830">Ubiquinone</keyword>
<comment type="similarity">
    <text evidence="5">Belongs to the complex I subunit 2 family.</text>
</comment>
<evidence type="ECO:0000256" key="3">
    <source>
        <dbReference type="ARBA" id="ARBA00022989"/>
    </source>
</evidence>
<keyword evidence="5" id="KW-1278">Translocase</keyword>
<feature type="transmembrane region" description="Helical" evidence="5">
    <location>
        <begin position="208"/>
        <end position="229"/>
    </location>
</feature>
<reference evidence="8 9" key="1">
    <citation type="submission" date="2016-12" db="EMBL/GenBank/DDBJ databases">
        <authorList>
            <person name="Song W.-J."/>
            <person name="Kurnit D.M."/>
        </authorList>
    </citation>
    <scope>NUCLEOTIDE SEQUENCE [LARGE SCALE GENOMIC DNA]</scope>
    <source>
        <strain evidence="8 9">IMCC3135</strain>
    </source>
</reference>
<dbReference type="GO" id="GO:0012505">
    <property type="term" value="C:endomembrane system"/>
    <property type="evidence" value="ECO:0007669"/>
    <property type="project" value="UniProtKB-SubCell"/>
</dbReference>
<dbReference type="KEGG" id="gai:IMCC3135_11130"/>
<sequence>MDNLQIATPEIFLLAATCAVLVVGLFVQAKSNTVYWLSQLTLVITLIMSLSQIGDDAVTGLSGAYTVDVLSASLKSWVLVIAIGIFLYSRDYVGNRKIARSEYFVLGLFAVAGMMIMVSATHMLSVYLGLELLALSQYAMVALHRDNGLASEAAMKYFVLGALASGMLLYGMSMIYGATGSLNLTVIGDVLAGNSETLSAERTIGARFGLTFLIVGLAFKLGAVPFHMWVPDVYEGAPTSVTMFISTAPKIAAFAMLVRLLVGGLETLSADWQQMLAILSALSMVVGNLIAIAQTNIKRMFAYSTISHVGFLLMGIVGATNEGYSASMFYAITYAFTTLAAFGVILAVSRAGFEADQLTDLSGLGKKNALLAGVMLLAMISLAGVPPAVGFYAKLSVLESAVGAGFTWLAILGVIMSVVGAFYYLRIIKIMFFDDPADDIEVNPAGDVTAGLAINGLAVIGLGLAPGLIMGACIAAFA</sequence>
<dbReference type="EC" id="7.1.1.-" evidence="5"/>
<feature type="domain" description="NADH:quinone oxidoreductase/Mrp antiporter transmembrane" evidence="7">
    <location>
        <begin position="120"/>
        <end position="419"/>
    </location>
</feature>
<comment type="subunit">
    <text evidence="5">NDH-1 is composed of 14 different subunits. Subunits NuoA, H, J, K, L, M, N constitute the membrane sector of the complex.</text>
</comment>
<feature type="transmembrane region" description="Helical" evidence="5">
    <location>
        <begin position="6"/>
        <end position="27"/>
    </location>
</feature>
<keyword evidence="5" id="KW-0520">NAD</keyword>
<keyword evidence="2 5" id="KW-0812">Transmembrane</keyword>
<evidence type="ECO:0000256" key="1">
    <source>
        <dbReference type="ARBA" id="ARBA00004127"/>
    </source>
</evidence>
<gene>
    <name evidence="5 8" type="primary">nuoN</name>
    <name evidence="8" type="ORF">IMCC3135_11130</name>
</gene>
<evidence type="ECO:0000259" key="7">
    <source>
        <dbReference type="Pfam" id="PF00361"/>
    </source>
</evidence>
<dbReference type="EMBL" id="CP018632">
    <property type="protein sequence ID" value="ASJ72317.1"/>
    <property type="molecule type" value="Genomic_DNA"/>
</dbReference>
<keyword evidence="9" id="KW-1185">Reference proteome</keyword>
<dbReference type="GO" id="GO:0042773">
    <property type="term" value="P:ATP synthesis coupled electron transport"/>
    <property type="evidence" value="ECO:0007669"/>
    <property type="project" value="InterPro"/>
</dbReference>
<dbReference type="AlphaFoldDB" id="A0A2Z2NX60"/>
<evidence type="ECO:0000256" key="6">
    <source>
        <dbReference type="RuleBase" id="RU000320"/>
    </source>
</evidence>
<feature type="transmembrane region" description="Helical" evidence="5">
    <location>
        <begin position="274"/>
        <end position="293"/>
    </location>
</feature>
<dbReference type="NCBIfam" id="TIGR01770">
    <property type="entry name" value="NDH_I_N"/>
    <property type="match status" value="1"/>
</dbReference>
<keyword evidence="3 5" id="KW-1133">Transmembrane helix</keyword>
<dbReference type="GO" id="GO:0005886">
    <property type="term" value="C:plasma membrane"/>
    <property type="evidence" value="ECO:0007669"/>
    <property type="project" value="UniProtKB-SubCell"/>
</dbReference>
<dbReference type="PRINTS" id="PR01434">
    <property type="entry name" value="NADHDHGNASE5"/>
</dbReference>
<feature type="transmembrane region" description="Helical" evidence="5">
    <location>
        <begin position="327"/>
        <end position="348"/>
    </location>
</feature>
<dbReference type="Pfam" id="PF00361">
    <property type="entry name" value="Proton_antipo_M"/>
    <property type="match status" value="1"/>
</dbReference>
<keyword evidence="4 5" id="KW-0472">Membrane</keyword>
<dbReference type="GO" id="GO:0048038">
    <property type="term" value="F:quinone binding"/>
    <property type="evidence" value="ECO:0007669"/>
    <property type="project" value="UniProtKB-KW"/>
</dbReference>
<evidence type="ECO:0000256" key="2">
    <source>
        <dbReference type="ARBA" id="ARBA00022692"/>
    </source>
</evidence>
<feature type="transmembrane region" description="Helical" evidence="5">
    <location>
        <begin position="157"/>
        <end position="176"/>
    </location>
</feature>
<keyword evidence="5" id="KW-0874">Quinone</keyword>
<feature type="transmembrane region" description="Helical" evidence="5">
    <location>
        <begin position="34"/>
        <end position="54"/>
    </location>
</feature>
<protein>
    <recommendedName>
        <fullName evidence="5">NADH-quinone oxidoreductase subunit N</fullName>
        <ecNumber evidence="5">7.1.1.-</ecNumber>
    </recommendedName>
    <alternativeName>
        <fullName evidence="5">NADH dehydrogenase I subunit N</fullName>
    </alternativeName>
    <alternativeName>
        <fullName evidence="5">NDH-1 subunit N</fullName>
    </alternativeName>
</protein>
<comment type="catalytic activity">
    <reaction evidence="5">
        <text>a quinone + NADH + 5 H(+)(in) = a quinol + NAD(+) + 4 H(+)(out)</text>
        <dbReference type="Rhea" id="RHEA:57888"/>
        <dbReference type="ChEBI" id="CHEBI:15378"/>
        <dbReference type="ChEBI" id="CHEBI:24646"/>
        <dbReference type="ChEBI" id="CHEBI:57540"/>
        <dbReference type="ChEBI" id="CHEBI:57945"/>
        <dbReference type="ChEBI" id="CHEBI:132124"/>
    </reaction>
</comment>
<dbReference type="HAMAP" id="MF_00445">
    <property type="entry name" value="NDH1_NuoN_1"/>
    <property type="match status" value="1"/>
</dbReference>
<evidence type="ECO:0000256" key="5">
    <source>
        <dbReference type="HAMAP-Rule" id="MF_00445"/>
    </source>
</evidence>